<evidence type="ECO:0000259" key="1">
    <source>
        <dbReference type="PROSITE" id="PS50404"/>
    </source>
</evidence>
<evidence type="ECO:0000313" key="4">
    <source>
        <dbReference type="Proteomes" id="UP000626109"/>
    </source>
</evidence>
<dbReference type="SUPFAM" id="SSF52833">
    <property type="entry name" value="Thioredoxin-like"/>
    <property type="match status" value="1"/>
</dbReference>
<feature type="domain" description="GST C-terminal" evidence="2">
    <location>
        <begin position="155"/>
        <end position="280"/>
    </location>
</feature>
<dbReference type="SUPFAM" id="SSF47616">
    <property type="entry name" value="GST C-terminal domain-like"/>
    <property type="match status" value="1"/>
</dbReference>
<dbReference type="Pfam" id="PF14497">
    <property type="entry name" value="GST_C_3"/>
    <property type="match status" value="1"/>
</dbReference>
<organism evidence="3 4">
    <name type="scientific">Polarella glacialis</name>
    <name type="common">Dinoflagellate</name>
    <dbReference type="NCBI Taxonomy" id="89957"/>
    <lineage>
        <taxon>Eukaryota</taxon>
        <taxon>Sar</taxon>
        <taxon>Alveolata</taxon>
        <taxon>Dinophyceae</taxon>
        <taxon>Suessiales</taxon>
        <taxon>Suessiaceae</taxon>
        <taxon>Polarella</taxon>
    </lineage>
</organism>
<dbReference type="EMBL" id="CAJNNW010027701">
    <property type="protein sequence ID" value="CAE8692756.1"/>
    <property type="molecule type" value="Genomic_DNA"/>
</dbReference>
<dbReference type="CDD" id="cd03039">
    <property type="entry name" value="GST_N_Sigma_like"/>
    <property type="match status" value="1"/>
</dbReference>
<reference evidence="3" key="1">
    <citation type="submission" date="2021-02" db="EMBL/GenBank/DDBJ databases">
        <authorList>
            <person name="Dougan E. K."/>
            <person name="Rhodes N."/>
            <person name="Thang M."/>
            <person name="Chan C."/>
        </authorList>
    </citation>
    <scope>NUCLEOTIDE SEQUENCE</scope>
</reference>
<dbReference type="SFLD" id="SFLDG00363">
    <property type="entry name" value="AMPS_(cytGST):_Alpha-__Mu-__Pi"/>
    <property type="match status" value="1"/>
</dbReference>
<dbReference type="InterPro" id="IPR050213">
    <property type="entry name" value="GST_superfamily"/>
</dbReference>
<proteinExistence type="predicted"/>
<dbReference type="PROSITE" id="PS50405">
    <property type="entry name" value="GST_CTER"/>
    <property type="match status" value="1"/>
</dbReference>
<dbReference type="Gene3D" id="1.20.1050.10">
    <property type="match status" value="1"/>
</dbReference>
<evidence type="ECO:0000259" key="2">
    <source>
        <dbReference type="PROSITE" id="PS50405"/>
    </source>
</evidence>
<sequence length="280" mass="30829">MAPSSSMKPRRSRGVGVALSACCAVACWTSQDAFFGFSASSRAARTARAATSGPAEGQYRLRYFDGKGVVETARMLFAIAGIDYEDKRYSVTFGTPGDFTTISRPEFDADKAAGRMDVAMGKVPILENAGSEFMLPQSKSIERYLARKFGMMGSTEEEGAWVDAIGEHLRDINDVYNKKGMFFMKDAEKKAELQKTWFEQELPPMLQNLEKVLPGSAGFAVGSTLSLADVQLYKLLKDTYGDQDISAAYASCPKLQAIVSKLQEHQGLQKWIAERPKTMF</sequence>
<dbReference type="InterPro" id="IPR004045">
    <property type="entry name" value="Glutathione_S-Trfase_N"/>
</dbReference>
<dbReference type="GO" id="GO:0004364">
    <property type="term" value="F:glutathione transferase activity"/>
    <property type="evidence" value="ECO:0007669"/>
    <property type="project" value="TreeGrafter"/>
</dbReference>
<dbReference type="InterPro" id="IPR010987">
    <property type="entry name" value="Glutathione-S-Trfase_C-like"/>
</dbReference>
<dbReference type="PANTHER" id="PTHR11571:SF150">
    <property type="entry name" value="GLUTATHIONE S-TRANSFERASE"/>
    <property type="match status" value="1"/>
</dbReference>
<dbReference type="AlphaFoldDB" id="A0A813K8J7"/>
<evidence type="ECO:0000313" key="3">
    <source>
        <dbReference type="EMBL" id="CAE8692756.1"/>
    </source>
</evidence>
<evidence type="ECO:0008006" key="5">
    <source>
        <dbReference type="Google" id="ProtNLM"/>
    </source>
</evidence>
<dbReference type="CDD" id="cd03192">
    <property type="entry name" value="GST_C_Sigma_like"/>
    <property type="match status" value="1"/>
</dbReference>
<gene>
    <name evidence="3" type="ORF">PGLA2088_LOCUS28028</name>
</gene>
<dbReference type="InterPro" id="IPR004046">
    <property type="entry name" value="GST_C"/>
</dbReference>
<accession>A0A813K8J7</accession>
<dbReference type="Proteomes" id="UP000626109">
    <property type="component" value="Unassembled WGS sequence"/>
</dbReference>
<dbReference type="Gene3D" id="3.40.30.10">
    <property type="entry name" value="Glutaredoxin"/>
    <property type="match status" value="1"/>
</dbReference>
<dbReference type="PROSITE" id="PS50404">
    <property type="entry name" value="GST_NTER"/>
    <property type="match status" value="1"/>
</dbReference>
<dbReference type="PANTHER" id="PTHR11571">
    <property type="entry name" value="GLUTATHIONE S-TRANSFERASE"/>
    <property type="match status" value="1"/>
</dbReference>
<name>A0A813K8J7_POLGL</name>
<dbReference type="GO" id="GO:0006749">
    <property type="term" value="P:glutathione metabolic process"/>
    <property type="evidence" value="ECO:0007669"/>
    <property type="project" value="TreeGrafter"/>
</dbReference>
<comment type="caution">
    <text evidence="3">The sequence shown here is derived from an EMBL/GenBank/DDBJ whole genome shotgun (WGS) entry which is preliminary data.</text>
</comment>
<feature type="domain" description="GST N-terminal" evidence="1">
    <location>
        <begin position="57"/>
        <end position="153"/>
    </location>
</feature>
<dbReference type="SFLD" id="SFLDG01205">
    <property type="entry name" value="AMPS.1"/>
    <property type="match status" value="1"/>
</dbReference>
<protein>
    <recommendedName>
        <fullName evidence="5">Glutathione transferase</fullName>
    </recommendedName>
</protein>
<dbReference type="InterPro" id="IPR036282">
    <property type="entry name" value="Glutathione-S-Trfase_C_sf"/>
</dbReference>
<dbReference type="SFLD" id="SFLDS00019">
    <property type="entry name" value="Glutathione_Transferase_(cytos"/>
    <property type="match status" value="1"/>
</dbReference>
<dbReference type="InterPro" id="IPR040079">
    <property type="entry name" value="Glutathione_S-Trfase"/>
</dbReference>
<dbReference type="InterPro" id="IPR036249">
    <property type="entry name" value="Thioredoxin-like_sf"/>
</dbReference>
<dbReference type="Pfam" id="PF02798">
    <property type="entry name" value="GST_N"/>
    <property type="match status" value="1"/>
</dbReference>